<sequence>MVSACPFMDSMLSIWYASMSSSSFLMSHTGPSAHHRCLGTGLITWRLVSIEDRMAVILAFIMTRMPCRSSFWSVVVSSGERCGDPDGDFAPAL</sequence>
<name>B4IPR5_DROSE</name>
<reference evidence="1 2" key="1">
    <citation type="journal article" date="2007" name="Nature">
        <title>Evolution of genes and genomes on the Drosophila phylogeny.</title>
        <authorList>
            <consortium name="Drosophila 12 Genomes Consortium"/>
            <person name="Clark A.G."/>
            <person name="Eisen M.B."/>
            <person name="Smith D.R."/>
            <person name="Bergman C.M."/>
            <person name="Oliver B."/>
            <person name="Markow T.A."/>
            <person name="Kaufman T.C."/>
            <person name="Kellis M."/>
            <person name="Gelbart W."/>
            <person name="Iyer V.N."/>
            <person name="Pollard D.A."/>
            <person name="Sackton T.B."/>
            <person name="Larracuente A.M."/>
            <person name="Singh N.D."/>
            <person name="Abad J.P."/>
            <person name="Abt D.N."/>
            <person name="Adryan B."/>
            <person name="Aguade M."/>
            <person name="Akashi H."/>
            <person name="Anderson W.W."/>
            <person name="Aquadro C.F."/>
            <person name="Ardell D.H."/>
            <person name="Arguello R."/>
            <person name="Artieri C.G."/>
            <person name="Barbash D.A."/>
            <person name="Barker D."/>
            <person name="Barsanti P."/>
            <person name="Batterham P."/>
            <person name="Batzoglou S."/>
            <person name="Begun D."/>
            <person name="Bhutkar A."/>
            <person name="Blanco E."/>
            <person name="Bosak S.A."/>
            <person name="Bradley R.K."/>
            <person name="Brand A.D."/>
            <person name="Brent M.R."/>
            <person name="Brooks A.N."/>
            <person name="Brown R.H."/>
            <person name="Butlin R.K."/>
            <person name="Caggese C."/>
            <person name="Calvi B.R."/>
            <person name="Bernardo de Carvalho A."/>
            <person name="Caspi A."/>
            <person name="Castrezana S."/>
            <person name="Celniker S.E."/>
            <person name="Chang J.L."/>
            <person name="Chapple C."/>
            <person name="Chatterji S."/>
            <person name="Chinwalla A."/>
            <person name="Civetta A."/>
            <person name="Clifton S.W."/>
            <person name="Comeron J.M."/>
            <person name="Costello J.C."/>
            <person name="Coyne J.A."/>
            <person name="Daub J."/>
            <person name="David R.G."/>
            <person name="Delcher A.L."/>
            <person name="Delehaunty K."/>
            <person name="Do C.B."/>
            <person name="Ebling H."/>
            <person name="Edwards K."/>
            <person name="Eickbush T."/>
            <person name="Evans J.D."/>
            <person name="Filipski A."/>
            <person name="Findeiss S."/>
            <person name="Freyhult E."/>
            <person name="Fulton L."/>
            <person name="Fulton R."/>
            <person name="Garcia A.C."/>
            <person name="Gardiner A."/>
            <person name="Garfield D.A."/>
            <person name="Garvin B.E."/>
            <person name="Gibson G."/>
            <person name="Gilbert D."/>
            <person name="Gnerre S."/>
            <person name="Godfrey J."/>
            <person name="Good R."/>
            <person name="Gotea V."/>
            <person name="Gravely B."/>
            <person name="Greenberg A.J."/>
            <person name="Griffiths-Jones S."/>
            <person name="Gross S."/>
            <person name="Guigo R."/>
            <person name="Gustafson E.A."/>
            <person name="Haerty W."/>
            <person name="Hahn M.W."/>
            <person name="Halligan D.L."/>
            <person name="Halpern A.L."/>
            <person name="Halter G.M."/>
            <person name="Han M.V."/>
            <person name="Heger A."/>
            <person name="Hillier L."/>
            <person name="Hinrichs A.S."/>
            <person name="Holmes I."/>
            <person name="Hoskins R.A."/>
            <person name="Hubisz M.J."/>
            <person name="Hultmark D."/>
            <person name="Huntley M.A."/>
            <person name="Jaffe D.B."/>
            <person name="Jagadeeshan S."/>
            <person name="Jeck W.R."/>
            <person name="Johnson J."/>
            <person name="Jones C.D."/>
            <person name="Jordan W.C."/>
            <person name="Karpen G.H."/>
            <person name="Kataoka E."/>
            <person name="Keightley P.D."/>
            <person name="Kheradpour P."/>
            <person name="Kirkness E.F."/>
            <person name="Koerich L.B."/>
            <person name="Kristiansen K."/>
            <person name="Kudrna D."/>
            <person name="Kulathinal R.J."/>
            <person name="Kumar S."/>
            <person name="Kwok R."/>
            <person name="Lander E."/>
            <person name="Langley C.H."/>
            <person name="Lapoint R."/>
            <person name="Lazzaro B.P."/>
            <person name="Lee S.J."/>
            <person name="Levesque L."/>
            <person name="Li R."/>
            <person name="Lin C.F."/>
            <person name="Lin M.F."/>
            <person name="Lindblad-Toh K."/>
            <person name="Llopart A."/>
            <person name="Long M."/>
            <person name="Low L."/>
            <person name="Lozovsky E."/>
            <person name="Lu J."/>
            <person name="Luo M."/>
            <person name="Machado C.A."/>
            <person name="Makalowski W."/>
            <person name="Marzo M."/>
            <person name="Matsuda M."/>
            <person name="Matzkin L."/>
            <person name="McAllister B."/>
            <person name="McBride C.S."/>
            <person name="McKernan B."/>
            <person name="McKernan K."/>
            <person name="Mendez-Lago M."/>
            <person name="Minx P."/>
            <person name="Mollenhauer M.U."/>
            <person name="Montooth K."/>
            <person name="Mount S.M."/>
            <person name="Mu X."/>
            <person name="Myers E."/>
            <person name="Negre B."/>
            <person name="Newfeld S."/>
            <person name="Nielsen R."/>
            <person name="Noor M.A."/>
            <person name="O'Grady P."/>
            <person name="Pachter L."/>
            <person name="Papaceit M."/>
            <person name="Parisi M.J."/>
            <person name="Parisi M."/>
            <person name="Parts L."/>
            <person name="Pedersen J.S."/>
            <person name="Pesole G."/>
            <person name="Phillippy A.M."/>
            <person name="Ponting C.P."/>
            <person name="Pop M."/>
            <person name="Porcelli D."/>
            <person name="Powell J.R."/>
            <person name="Prohaska S."/>
            <person name="Pruitt K."/>
            <person name="Puig M."/>
            <person name="Quesneville H."/>
            <person name="Ram K.R."/>
            <person name="Rand D."/>
            <person name="Rasmussen M.D."/>
            <person name="Reed L.K."/>
            <person name="Reenan R."/>
            <person name="Reily A."/>
            <person name="Remington K.A."/>
            <person name="Rieger T.T."/>
            <person name="Ritchie M.G."/>
            <person name="Robin C."/>
            <person name="Rogers Y.H."/>
            <person name="Rohde C."/>
            <person name="Rozas J."/>
            <person name="Rubenfield M.J."/>
            <person name="Ruiz A."/>
            <person name="Russo S."/>
            <person name="Salzberg S.L."/>
            <person name="Sanchez-Gracia A."/>
            <person name="Saranga D.J."/>
            <person name="Sato H."/>
            <person name="Schaeffer S.W."/>
            <person name="Schatz M.C."/>
            <person name="Schlenke T."/>
            <person name="Schwartz R."/>
            <person name="Segarra C."/>
            <person name="Singh R.S."/>
            <person name="Sirot L."/>
            <person name="Sirota M."/>
            <person name="Sisneros N.B."/>
            <person name="Smith C.D."/>
            <person name="Smith T.F."/>
            <person name="Spieth J."/>
            <person name="Stage D.E."/>
            <person name="Stark A."/>
            <person name="Stephan W."/>
            <person name="Strausberg R.L."/>
            <person name="Strempel S."/>
            <person name="Sturgill D."/>
            <person name="Sutton G."/>
            <person name="Sutton G.G."/>
            <person name="Tao W."/>
            <person name="Teichmann S."/>
            <person name="Tobari Y.N."/>
            <person name="Tomimura Y."/>
            <person name="Tsolas J.M."/>
            <person name="Valente V.L."/>
            <person name="Venter E."/>
            <person name="Venter J.C."/>
            <person name="Vicario S."/>
            <person name="Vieira F.G."/>
            <person name="Vilella A.J."/>
            <person name="Villasante A."/>
            <person name="Walenz B."/>
            <person name="Wang J."/>
            <person name="Wasserman M."/>
            <person name="Watts T."/>
            <person name="Wilson D."/>
            <person name="Wilson R.K."/>
            <person name="Wing R.A."/>
            <person name="Wolfner M.F."/>
            <person name="Wong A."/>
            <person name="Wong G.K."/>
            <person name="Wu C.I."/>
            <person name="Wu G."/>
            <person name="Yamamoto D."/>
            <person name="Yang H.P."/>
            <person name="Yang S.P."/>
            <person name="Yorke J.A."/>
            <person name="Yoshida K."/>
            <person name="Zdobnov E."/>
            <person name="Zhang P."/>
            <person name="Zhang Y."/>
            <person name="Zimin A.V."/>
            <person name="Baldwin J."/>
            <person name="Abdouelleil A."/>
            <person name="Abdulkadir J."/>
            <person name="Abebe A."/>
            <person name="Abera B."/>
            <person name="Abreu J."/>
            <person name="Acer S.C."/>
            <person name="Aftuck L."/>
            <person name="Alexander A."/>
            <person name="An P."/>
            <person name="Anderson E."/>
            <person name="Anderson S."/>
            <person name="Arachi H."/>
            <person name="Azer M."/>
            <person name="Bachantsang P."/>
            <person name="Barry A."/>
            <person name="Bayul T."/>
            <person name="Berlin A."/>
            <person name="Bessette D."/>
            <person name="Bloom T."/>
            <person name="Blye J."/>
            <person name="Boguslavskiy L."/>
            <person name="Bonnet C."/>
            <person name="Boukhgalter B."/>
            <person name="Bourzgui I."/>
            <person name="Brown A."/>
            <person name="Cahill P."/>
            <person name="Channer S."/>
            <person name="Cheshatsang Y."/>
            <person name="Chuda L."/>
            <person name="Citroen M."/>
            <person name="Collymore A."/>
            <person name="Cooke P."/>
            <person name="Costello M."/>
            <person name="D'Aco K."/>
            <person name="Daza R."/>
            <person name="De Haan G."/>
            <person name="DeGray S."/>
            <person name="DeMaso C."/>
            <person name="Dhargay N."/>
            <person name="Dooley K."/>
            <person name="Dooley E."/>
            <person name="Doricent M."/>
            <person name="Dorje P."/>
            <person name="Dorjee K."/>
            <person name="Dupes A."/>
            <person name="Elong R."/>
            <person name="Falk J."/>
            <person name="Farina A."/>
            <person name="Faro S."/>
            <person name="Ferguson D."/>
            <person name="Fisher S."/>
            <person name="Foley C.D."/>
            <person name="Franke A."/>
            <person name="Friedrich D."/>
            <person name="Gadbois L."/>
            <person name="Gearin G."/>
            <person name="Gearin C.R."/>
            <person name="Giannoukos G."/>
            <person name="Goode T."/>
            <person name="Graham J."/>
            <person name="Grandbois E."/>
            <person name="Grewal S."/>
            <person name="Gyaltsen K."/>
            <person name="Hafez N."/>
            <person name="Hagos B."/>
            <person name="Hall J."/>
            <person name="Henson C."/>
            <person name="Hollinger A."/>
            <person name="Honan T."/>
            <person name="Huard M.D."/>
            <person name="Hughes L."/>
            <person name="Hurhula B."/>
            <person name="Husby M.E."/>
            <person name="Kamat A."/>
            <person name="Kanga B."/>
            <person name="Kashin S."/>
            <person name="Khazanovich D."/>
            <person name="Kisner P."/>
            <person name="Lance K."/>
            <person name="Lara M."/>
            <person name="Lee W."/>
            <person name="Lennon N."/>
            <person name="Letendre F."/>
            <person name="LeVine R."/>
            <person name="Lipovsky A."/>
            <person name="Liu X."/>
            <person name="Liu J."/>
            <person name="Liu S."/>
            <person name="Lokyitsang T."/>
            <person name="Lokyitsang Y."/>
            <person name="Lubonja R."/>
            <person name="Lui A."/>
            <person name="MacDonald P."/>
            <person name="Magnisalis V."/>
            <person name="Maru K."/>
            <person name="Matthews C."/>
            <person name="McCusker W."/>
            <person name="McDonough S."/>
            <person name="Mehta T."/>
            <person name="Meldrim J."/>
            <person name="Meneus L."/>
            <person name="Mihai O."/>
            <person name="Mihalev A."/>
            <person name="Mihova T."/>
            <person name="Mittelman R."/>
            <person name="Mlenga V."/>
            <person name="Montmayeur A."/>
            <person name="Mulrain L."/>
            <person name="Navidi A."/>
            <person name="Naylor J."/>
            <person name="Negash T."/>
            <person name="Nguyen T."/>
            <person name="Nguyen N."/>
            <person name="Nicol R."/>
            <person name="Norbu C."/>
            <person name="Norbu N."/>
            <person name="Novod N."/>
            <person name="O'Neill B."/>
            <person name="Osman S."/>
            <person name="Markiewicz E."/>
            <person name="Oyono O.L."/>
            <person name="Patti C."/>
            <person name="Phunkhang P."/>
            <person name="Pierre F."/>
            <person name="Priest M."/>
            <person name="Raghuraman S."/>
            <person name="Rege F."/>
            <person name="Reyes R."/>
            <person name="Rise C."/>
            <person name="Rogov P."/>
            <person name="Ross K."/>
            <person name="Ryan E."/>
            <person name="Settipalli S."/>
            <person name="Shea T."/>
            <person name="Sherpa N."/>
            <person name="Shi L."/>
            <person name="Shih D."/>
            <person name="Sparrow T."/>
            <person name="Spaulding J."/>
            <person name="Stalker J."/>
            <person name="Stange-Thomann N."/>
            <person name="Stavropoulos S."/>
            <person name="Stone C."/>
            <person name="Strader C."/>
            <person name="Tesfaye S."/>
            <person name="Thomson T."/>
            <person name="Thoulutsang Y."/>
            <person name="Thoulutsang D."/>
            <person name="Topham K."/>
            <person name="Topping I."/>
            <person name="Tsamla T."/>
            <person name="Vassiliev H."/>
            <person name="Vo A."/>
            <person name="Wangchuk T."/>
            <person name="Wangdi T."/>
            <person name="Weiand M."/>
            <person name="Wilkinson J."/>
            <person name="Wilson A."/>
            <person name="Yadav S."/>
            <person name="Young G."/>
            <person name="Yu Q."/>
            <person name="Zembek L."/>
            <person name="Zhong D."/>
            <person name="Zimmer A."/>
            <person name="Zwirko Z."/>
            <person name="Jaffe D.B."/>
            <person name="Alvarez P."/>
            <person name="Brockman W."/>
            <person name="Butler J."/>
            <person name="Chin C."/>
            <person name="Gnerre S."/>
            <person name="Grabherr M."/>
            <person name="Kleber M."/>
            <person name="Mauceli E."/>
            <person name="MacCallum I."/>
        </authorList>
    </citation>
    <scope>NUCLEOTIDE SEQUENCE [LARGE SCALE GENOMIC DNA]</scope>
    <source>
        <strain evidence="2">Rob3c / Tucson 14021-0248.25</strain>
    </source>
</reference>
<evidence type="ECO:0000313" key="2">
    <source>
        <dbReference type="Proteomes" id="UP000001292"/>
    </source>
</evidence>
<organism evidence="2">
    <name type="scientific">Drosophila sechellia</name>
    <name type="common">Fruit fly</name>
    <dbReference type="NCBI Taxonomy" id="7238"/>
    <lineage>
        <taxon>Eukaryota</taxon>
        <taxon>Metazoa</taxon>
        <taxon>Ecdysozoa</taxon>
        <taxon>Arthropoda</taxon>
        <taxon>Hexapoda</taxon>
        <taxon>Insecta</taxon>
        <taxon>Pterygota</taxon>
        <taxon>Neoptera</taxon>
        <taxon>Endopterygota</taxon>
        <taxon>Diptera</taxon>
        <taxon>Brachycera</taxon>
        <taxon>Muscomorpha</taxon>
        <taxon>Ephydroidea</taxon>
        <taxon>Drosophilidae</taxon>
        <taxon>Drosophila</taxon>
        <taxon>Sophophora</taxon>
    </lineage>
</organism>
<dbReference type="Proteomes" id="UP000001292">
    <property type="component" value="Unassembled WGS sequence"/>
</dbReference>
<protein>
    <submittedName>
        <fullName evidence="1">GM22827</fullName>
    </submittedName>
</protein>
<gene>
    <name evidence="1" type="primary">Dsec\GM22827</name>
    <name evidence="1" type="ORF">Dsec_GM22827</name>
</gene>
<dbReference type="HOGENOM" id="CLU_2402014_0_0_1"/>
<accession>B4IPR5</accession>
<dbReference type="EMBL" id="CH683137">
    <property type="protein sequence ID" value="EDW55868.1"/>
    <property type="molecule type" value="Genomic_DNA"/>
</dbReference>
<keyword evidence="2" id="KW-1185">Reference proteome</keyword>
<proteinExistence type="predicted"/>
<dbReference type="AlphaFoldDB" id="B4IPR5"/>
<evidence type="ECO:0000313" key="1">
    <source>
        <dbReference type="EMBL" id="EDW55868.1"/>
    </source>
</evidence>